<dbReference type="PIRSF" id="PIRSF029950">
    <property type="entry name" value="Cas_CT1134"/>
    <property type="match status" value="1"/>
</dbReference>
<name>A0AA97DC93_9FIRM</name>
<keyword evidence="2" id="KW-0540">Nuclease</keyword>
<dbReference type="GO" id="GO:0043571">
    <property type="term" value="P:maintenance of CRISPR repeat elements"/>
    <property type="evidence" value="ECO:0007669"/>
    <property type="project" value="UniProtKB-UniRule"/>
</dbReference>
<evidence type="ECO:0000313" key="4">
    <source>
        <dbReference type="Proteomes" id="UP001300604"/>
    </source>
</evidence>
<dbReference type="KEGG" id="carl:PXC00_03380"/>
<reference evidence="4" key="3">
    <citation type="submission" date="2024-06" db="EMBL/GenBank/DDBJ databases">
        <authorList>
            <person name="Zeng C."/>
        </authorList>
    </citation>
    <scope>NUCLEOTIDE SEQUENCE [LARGE SCALE GENOMIC DNA]</scope>
    <source>
        <strain evidence="4">ZCY20-5</strain>
    </source>
</reference>
<accession>A0AA97DC93</accession>
<organism evidence="3 4">
    <name type="scientific">Caproicibacterium argilliputei</name>
    <dbReference type="NCBI Taxonomy" id="3030016"/>
    <lineage>
        <taxon>Bacteria</taxon>
        <taxon>Bacillati</taxon>
        <taxon>Bacillota</taxon>
        <taxon>Clostridia</taxon>
        <taxon>Eubacteriales</taxon>
        <taxon>Oscillospiraceae</taxon>
        <taxon>Caproicibacterium</taxon>
    </lineage>
</organism>
<dbReference type="GO" id="GO:0003723">
    <property type="term" value="F:RNA binding"/>
    <property type="evidence" value="ECO:0007669"/>
    <property type="project" value="UniProtKB-UniRule"/>
</dbReference>
<dbReference type="Gene3D" id="3.30.70.2660">
    <property type="match status" value="1"/>
</dbReference>
<dbReference type="RefSeq" id="WP_275846090.1">
    <property type="nucleotide sequence ID" value="NZ_CP135996.1"/>
</dbReference>
<protein>
    <recommendedName>
        <fullName evidence="2">pre-crRNA processing endonuclease</fullName>
        <ecNumber evidence="2">3.1.-.-</ecNumber>
    </recommendedName>
</protein>
<dbReference type="InterPro" id="IPR010155">
    <property type="entry name" value="CRISPR-assoc_prot_Cas5d"/>
</dbReference>
<dbReference type="EMBL" id="CP135996">
    <property type="protein sequence ID" value="WOC32933.1"/>
    <property type="molecule type" value="Genomic_DNA"/>
</dbReference>
<dbReference type="GO" id="GO:0051607">
    <property type="term" value="P:defense response to virus"/>
    <property type="evidence" value="ECO:0007669"/>
    <property type="project" value="UniProtKB-UniRule"/>
</dbReference>
<evidence type="ECO:0000256" key="2">
    <source>
        <dbReference type="PIRNR" id="PIRNR029950"/>
    </source>
</evidence>
<keyword evidence="2" id="KW-0694">RNA-binding</keyword>
<keyword evidence="4" id="KW-1185">Reference proteome</keyword>
<comment type="function">
    <text evidence="2">CRISPR (clustered regularly interspaced short palindromic repeat) is an adaptive immune system that provides protection against mobile genetic elements (viruses, transposable elements and conjugative plasmids). CRISPR clusters contain spacers, sequences complementary to antecedent mobile elements, and target invading nucleic acids. CRISPR clusters are transcribed and processed into CRISPR RNA (crRNA).</text>
</comment>
<dbReference type="NCBIfam" id="TIGR02593">
    <property type="entry name" value="CRISPR_cas5"/>
    <property type="match status" value="1"/>
</dbReference>
<reference evidence="3 4" key="1">
    <citation type="submission" date="2024-06" db="EMBL/GenBank/DDBJ databases">
        <title>Caproicibacterium argilliputei sp. nov, a novel caproic acid producing anaerobic bacterium isolated from pit mud.</title>
        <authorList>
            <person name="Xia S."/>
        </authorList>
    </citation>
    <scope>NUCLEOTIDE SEQUENCE [LARGE SCALE GENOMIC DNA]</scope>
    <source>
        <strain evidence="3 4">ZCY20-5</strain>
    </source>
</reference>
<proteinExistence type="inferred from homology"/>
<dbReference type="NCBIfam" id="TIGR01876">
    <property type="entry name" value="cas_Cas5d"/>
    <property type="match status" value="1"/>
</dbReference>
<dbReference type="EC" id="3.1.-.-" evidence="2"/>
<evidence type="ECO:0000313" key="3">
    <source>
        <dbReference type="EMBL" id="WOC32933.1"/>
    </source>
</evidence>
<keyword evidence="1 2" id="KW-0051">Antiviral defense</keyword>
<dbReference type="InterPro" id="IPR021124">
    <property type="entry name" value="CRISPR-assoc_prot_Cas5"/>
</dbReference>
<keyword evidence="2" id="KW-0255">Endonuclease</keyword>
<dbReference type="Proteomes" id="UP001300604">
    <property type="component" value="Chromosome"/>
</dbReference>
<evidence type="ECO:0000256" key="1">
    <source>
        <dbReference type="ARBA" id="ARBA00023118"/>
    </source>
</evidence>
<dbReference type="GO" id="GO:0016787">
    <property type="term" value="F:hydrolase activity"/>
    <property type="evidence" value="ECO:0007669"/>
    <property type="project" value="UniProtKB-KW"/>
</dbReference>
<dbReference type="Pfam" id="PF09704">
    <property type="entry name" value="Cas_Cas5d"/>
    <property type="match status" value="1"/>
</dbReference>
<dbReference type="InterPro" id="IPR013422">
    <property type="entry name" value="CRISPR-assoc_prot_Cas5_N"/>
</dbReference>
<sequence>MSYGLQVEVWGDFALFSRPELKTERMSYEVITPSAARGLIESIYWHPGFRVIIDRIYVLEKFGEPVHQKKNPIQFTNVRRNEVKSRVQAAKVKSMMEGGSVPFLNTSADIQQRAATLLQDVHYVLEAHFELTEKAAPSDNEGKFKDIFRRRLESGRCYSQPYFGCREFPAHFKAWQGGEIPAVPYTKDLGIMLYDLDYSNPRDIQPMFFHAYLRNGVVQVAGEKVLK</sequence>
<reference evidence="4" key="2">
    <citation type="submission" date="2024-06" db="EMBL/GenBank/DDBJ databases">
        <title>Caproicibacterium argilliputei sp. nov, a novel caproic acid producing anaerobic bacterium isolated from pit mud.</title>
        <authorList>
            <person name="Zeng C."/>
        </authorList>
    </citation>
    <scope>NUCLEOTIDE SEQUENCE [LARGE SCALE GENOMIC DNA]</scope>
    <source>
        <strain evidence="4">ZCY20-5</strain>
    </source>
</reference>
<gene>
    <name evidence="3" type="primary">cas5c</name>
    <name evidence="3" type="ORF">PXC00_03380</name>
</gene>
<keyword evidence="2" id="KW-0378">Hydrolase</keyword>
<comment type="similarity">
    <text evidence="2">Belongs to the CRISPR-associated protein Cas5 family. Subtype I-C/Dvulg subfamily.</text>
</comment>
<dbReference type="GO" id="GO:0004519">
    <property type="term" value="F:endonuclease activity"/>
    <property type="evidence" value="ECO:0007669"/>
    <property type="project" value="UniProtKB-UniRule"/>
</dbReference>
<dbReference type="AlphaFoldDB" id="A0AA97DC93"/>